<dbReference type="PANTHER" id="PTHR23507">
    <property type="entry name" value="ZGC:174356"/>
    <property type="match status" value="1"/>
</dbReference>
<proteinExistence type="predicted"/>
<dbReference type="AlphaFoldDB" id="A0AAN7ZN11"/>
<keyword evidence="4 5" id="KW-0472">Membrane</keyword>
<dbReference type="GO" id="GO:0016020">
    <property type="term" value="C:membrane"/>
    <property type="evidence" value="ECO:0007669"/>
    <property type="project" value="UniProtKB-SubCell"/>
</dbReference>
<evidence type="ECO:0000256" key="1">
    <source>
        <dbReference type="ARBA" id="ARBA00004141"/>
    </source>
</evidence>
<keyword evidence="7" id="KW-1185">Reference proteome</keyword>
<feature type="transmembrane region" description="Helical" evidence="5">
    <location>
        <begin position="360"/>
        <end position="381"/>
    </location>
</feature>
<feature type="transmembrane region" description="Helical" evidence="5">
    <location>
        <begin position="21"/>
        <end position="40"/>
    </location>
</feature>
<keyword evidence="3 5" id="KW-1133">Transmembrane helix</keyword>
<feature type="transmembrane region" description="Helical" evidence="5">
    <location>
        <begin position="452"/>
        <end position="471"/>
    </location>
</feature>
<comment type="caution">
    <text evidence="6">The sequence shown here is derived from an EMBL/GenBank/DDBJ whole genome shotgun (WGS) entry which is preliminary data.</text>
</comment>
<evidence type="ECO:0000313" key="7">
    <source>
        <dbReference type="Proteomes" id="UP001329430"/>
    </source>
</evidence>
<evidence type="ECO:0000313" key="6">
    <source>
        <dbReference type="EMBL" id="KAK5648547.1"/>
    </source>
</evidence>
<dbReference type="Proteomes" id="UP001329430">
    <property type="component" value="Chromosome 2"/>
</dbReference>
<sequence length="481" mass="53944">METISSIEQVEARRPVTICKRVRSVLALVTVEPLMLFFVFPSTLLTLSVVNLNLEKACRVNLQFNGSVCDGLSKRNVSMYSSEQENMVQKMVADMNVWKTVIQSVFPSCLLLVLGTWSDKHNRRKPLMALPIIGEIITITGFILCTYFFYELPMEVTGLVETIPTATTGGWYVMFMAVYSYVGSISTVKSRTVRIGALKTCATGSIMIGAGFSGVLYRVLGLYGMFSTTLLIFIAGLVYTVVVINESKTEAALRPASTSKCESCKDLFNCEHIKSTFLFAFKRREKNRRARMFVTFLLLTLTFGPLQGEGSVVYLFIRKQFKWSEMEFSILYSAKIILHILGSALPLAIFSKYLKMDDTIIAIICYIGKFVSGFLCAFSTTPIVYCIGMVMEMFSPTTFIAVRSIGTKLVSVEEQGKLNALFAIFEALIPLAFVSMYNVVYRTTIDFFPGTFYIVSSMTCIPTMLLLGWLYNQQKHDIEEA</sequence>
<feature type="transmembrane region" description="Helical" evidence="5">
    <location>
        <begin position="223"/>
        <end position="244"/>
    </location>
</feature>
<evidence type="ECO:0000256" key="2">
    <source>
        <dbReference type="ARBA" id="ARBA00022692"/>
    </source>
</evidence>
<dbReference type="PANTHER" id="PTHR23507:SF1">
    <property type="entry name" value="FI18259P1-RELATED"/>
    <property type="match status" value="1"/>
</dbReference>
<dbReference type="InterPro" id="IPR011701">
    <property type="entry name" value="MFS"/>
</dbReference>
<dbReference type="Pfam" id="PF07690">
    <property type="entry name" value="MFS_1"/>
    <property type="match status" value="1"/>
</dbReference>
<dbReference type="InterPro" id="IPR036259">
    <property type="entry name" value="MFS_trans_sf"/>
</dbReference>
<dbReference type="EMBL" id="JAVRBK010000002">
    <property type="protein sequence ID" value="KAK5648547.1"/>
    <property type="molecule type" value="Genomic_DNA"/>
</dbReference>
<feature type="transmembrane region" description="Helical" evidence="5">
    <location>
        <begin position="97"/>
        <end position="117"/>
    </location>
</feature>
<feature type="transmembrane region" description="Helical" evidence="5">
    <location>
        <begin position="418"/>
        <end position="440"/>
    </location>
</feature>
<protein>
    <recommendedName>
        <fullName evidence="8">Proton-coupled folate transporter</fullName>
    </recommendedName>
</protein>
<dbReference type="GO" id="GO:0022857">
    <property type="term" value="F:transmembrane transporter activity"/>
    <property type="evidence" value="ECO:0007669"/>
    <property type="project" value="InterPro"/>
</dbReference>
<accession>A0AAN7ZN11</accession>
<feature type="transmembrane region" description="Helical" evidence="5">
    <location>
        <begin position="129"/>
        <end position="150"/>
    </location>
</feature>
<dbReference type="Gene3D" id="1.20.1250.20">
    <property type="entry name" value="MFS general substrate transporter like domains"/>
    <property type="match status" value="1"/>
</dbReference>
<evidence type="ECO:0000256" key="5">
    <source>
        <dbReference type="SAM" id="Phobius"/>
    </source>
</evidence>
<comment type="subcellular location">
    <subcellularLocation>
        <location evidence="1">Membrane</location>
        <topology evidence="1">Multi-pass membrane protein</topology>
    </subcellularLocation>
</comment>
<feature type="transmembrane region" description="Helical" evidence="5">
    <location>
        <begin position="292"/>
        <end position="317"/>
    </location>
</feature>
<organism evidence="6 7">
    <name type="scientific">Pyrocoelia pectoralis</name>
    <dbReference type="NCBI Taxonomy" id="417401"/>
    <lineage>
        <taxon>Eukaryota</taxon>
        <taxon>Metazoa</taxon>
        <taxon>Ecdysozoa</taxon>
        <taxon>Arthropoda</taxon>
        <taxon>Hexapoda</taxon>
        <taxon>Insecta</taxon>
        <taxon>Pterygota</taxon>
        <taxon>Neoptera</taxon>
        <taxon>Endopterygota</taxon>
        <taxon>Coleoptera</taxon>
        <taxon>Polyphaga</taxon>
        <taxon>Elateriformia</taxon>
        <taxon>Elateroidea</taxon>
        <taxon>Lampyridae</taxon>
        <taxon>Lampyrinae</taxon>
        <taxon>Pyrocoelia</taxon>
    </lineage>
</organism>
<feature type="transmembrane region" description="Helical" evidence="5">
    <location>
        <begin position="200"/>
        <end position="217"/>
    </location>
</feature>
<gene>
    <name evidence="6" type="ORF">RI129_003439</name>
</gene>
<evidence type="ECO:0000256" key="4">
    <source>
        <dbReference type="ARBA" id="ARBA00023136"/>
    </source>
</evidence>
<reference evidence="6 7" key="1">
    <citation type="journal article" date="2024" name="Insects">
        <title>An Improved Chromosome-Level Genome Assembly of the Firefly Pyrocoelia pectoralis.</title>
        <authorList>
            <person name="Fu X."/>
            <person name="Meyer-Rochow V.B."/>
            <person name="Ballantyne L."/>
            <person name="Zhu X."/>
        </authorList>
    </citation>
    <scope>NUCLEOTIDE SEQUENCE [LARGE SCALE GENOMIC DNA]</scope>
    <source>
        <strain evidence="6">XCY_ONT2</strain>
    </source>
</reference>
<evidence type="ECO:0000256" key="3">
    <source>
        <dbReference type="ARBA" id="ARBA00022989"/>
    </source>
</evidence>
<evidence type="ECO:0008006" key="8">
    <source>
        <dbReference type="Google" id="ProtNLM"/>
    </source>
</evidence>
<feature type="transmembrane region" description="Helical" evidence="5">
    <location>
        <begin position="170"/>
        <end position="188"/>
    </location>
</feature>
<feature type="transmembrane region" description="Helical" evidence="5">
    <location>
        <begin position="329"/>
        <end position="348"/>
    </location>
</feature>
<keyword evidence="2 5" id="KW-0812">Transmembrane</keyword>
<dbReference type="SUPFAM" id="SSF103473">
    <property type="entry name" value="MFS general substrate transporter"/>
    <property type="match status" value="1"/>
</dbReference>
<name>A0AAN7ZN11_9COLE</name>